<dbReference type="Gene3D" id="3.40.50.300">
    <property type="entry name" value="P-loop containing nucleotide triphosphate hydrolases"/>
    <property type="match status" value="1"/>
</dbReference>
<evidence type="ECO:0000313" key="2">
    <source>
        <dbReference type="EMBL" id="KAJ8305702.1"/>
    </source>
</evidence>
<dbReference type="CDD" id="cd18788">
    <property type="entry name" value="SF2_C_XPD"/>
    <property type="match status" value="1"/>
</dbReference>
<proteinExistence type="predicted"/>
<dbReference type="InterPro" id="IPR027417">
    <property type="entry name" value="P-loop_NTPase"/>
</dbReference>
<dbReference type="Proteomes" id="UP001217089">
    <property type="component" value="Unassembled WGS sequence"/>
</dbReference>
<dbReference type="Pfam" id="PF13307">
    <property type="entry name" value="Helicase_C_2"/>
    <property type="match status" value="1"/>
</dbReference>
<comment type="caution">
    <text evidence="2">The sequence shown here is derived from an EMBL/GenBank/DDBJ whole genome shotgun (WGS) entry which is preliminary data.</text>
</comment>
<name>A0ABQ9EP41_TEGGR</name>
<dbReference type="SMART" id="SM00491">
    <property type="entry name" value="HELICc2"/>
    <property type="match status" value="1"/>
</dbReference>
<feature type="domain" description="ATP-dependent helicase C-terminal" evidence="1">
    <location>
        <begin position="72"/>
        <end position="224"/>
    </location>
</feature>
<reference evidence="2 3" key="1">
    <citation type="submission" date="2022-12" db="EMBL/GenBank/DDBJ databases">
        <title>Chromosome-level genome of Tegillarca granosa.</title>
        <authorList>
            <person name="Kim J."/>
        </authorList>
    </citation>
    <scope>NUCLEOTIDE SEQUENCE [LARGE SCALE GENOMIC DNA]</scope>
    <source>
        <strain evidence="2">Teg-2019</strain>
        <tissue evidence="2">Adductor muscle</tissue>
    </source>
</reference>
<dbReference type="EMBL" id="JARBDR010000813">
    <property type="protein sequence ID" value="KAJ8305702.1"/>
    <property type="molecule type" value="Genomic_DNA"/>
</dbReference>
<sequence length="247" mass="28154">MQIPFPIRLENPHVIEKHQVWIGTLSKGPDGVVLNSNYETRFNASYQSSLGNAIVNFARIVPNGLLIFFPSYPVMEKCLEYWQINNIWNRITQYKQIFVEPRGKTAFYDAMDEFYEKINDQSLNGAIFAAVCRGKVSEGLDFSDINGRAVVITGLPYPPRMDPKVILKMQFLDEMKGKQGFMSLSGSEWYRQQASRAVNQAIGRVIRHKQDYGAIMLCDTRSVNCILLIIESDFHPDVYTPNFPGQG</sequence>
<gene>
    <name evidence="2" type="ORF">KUTeg_016247</name>
</gene>
<dbReference type="PANTHER" id="PTHR11472:SF34">
    <property type="entry name" value="REGULATOR OF TELOMERE ELONGATION HELICASE 1"/>
    <property type="match status" value="1"/>
</dbReference>
<protein>
    <recommendedName>
        <fullName evidence="1">ATP-dependent helicase C-terminal domain-containing protein</fullName>
    </recommendedName>
</protein>
<keyword evidence="3" id="KW-1185">Reference proteome</keyword>
<evidence type="ECO:0000259" key="1">
    <source>
        <dbReference type="SMART" id="SM00491"/>
    </source>
</evidence>
<organism evidence="2 3">
    <name type="scientific">Tegillarca granosa</name>
    <name type="common">Malaysian cockle</name>
    <name type="synonym">Anadara granosa</name>
    <dbReference type="NCBI Taxonomy" id="220873"/>
    <lineage>
        <taxon>Eukaryota</taxon>
        <taxon>Metazoa</taxon>
        <taxon>Spiralia</taxon>
        <taxon>Lophotrochozoa</taxon>
        <taxon>Mollusca</taxon>
        <taxon>Bivalvia</taxon>
        <taxon>Autobranchia</taxon>
        <taxon>Pteriomorphia</taxon>
        <taxon>Arcoida</taxon>
        <taxon>Arcoidea</taxon>
        <taxon>Arcidae</taxon>
        <taxon>Tegillarca</taxon>
    </lineage>
</organism>
<dbReference type="PANTHER" id="PTHR11472">
    <property type="entry name" value="DNA REPAIR DEAD HELICASE RAD3/XP-D SUBFAMILY MEMBER"/>
    <property type="match status" value="1"/>
</dbReference>
<accession>A0ABQ9EP41</accession>
<evidence type="ECO:0000313" key="3">
    <source>
        <dbReference type="Proteomes" id="UP001217089"/>
    </source>
</evidence>
<dbReference type="InterPro" id="IPR045028">
    <property type="entry name" value="DinG/Rad3-like"/>
</dbReference>
<dbReference type="InterPro" id="IPR006555">
    <property type="entry name" value="ATP-dep_Helicase_C"/>
</dbReference>